<dbReference type="InterPro" id="IPR036291">
    <property type="entry name" value="NAD(P)-bd_dom_sf"/>
</dbReference>
<dbReference type="RefSeq" id="WP_116496315.1">
    <property type="nucleotide sequence ID" value="NZ_QENZ01000004.1"/>
</dbReference>
<proteinExistence type="inferred from homology"/>
<dbReference type="EMBL" id="QENZ01000004">
    <property type="protein sequence ID" value="PVX50759.1"/>
    <property type="molecule type" value="Genomic_DNA"/>
</dbReference>
<dbReference type="InterPro" id="IPR005913">
    <property type="entry name" value="dTDP_dehydrorham_reduct"/>
</dbReference>
<reference evidence="8 9" key="1">
    <citation type="submission" date="2018-05" db="EMBL/GenBank/DDBJ databases">
        <title>Genomic Encyclopedia of Type Strains, Phase IV (KMG-IV): sequencing the most valuable type-strain genomes for metagenomic binning, comparative biology and taxonomic classification.</title>
        <authorList>
            <person name="Goeker M."/>
        </authorList>
    </citation>
    <scope>NUCLEOTIDE SEQUENCE [LARGE SCALE GENOMIC DNA]</scope>
    <source>
        <strain evidence="8 9">DSM 28579</strain>
    </source>
</reference>
<evidence type="ECO:0000256" key="2">
    <source>
        <dbReference type="ARBA" id="ARBA00010944"/>
    </source>
</evidence>
<evidence type="ECO:0000256" key="3">
    <source>
        <dbReference type="ARBA" id="ARBA00012929"/>
    </source>
</evidence>
<dbReference type="Gene3D" id="3.40.50.720">
    <property type="entry name" value="NAD(P)-binding Rossmann-like Domain"/>
    <property type="match status" value="1"/>
</dbReference>
<feature type="domain" description="RmlD-like substrate binding" evidence="7">
    <location>
        <begin position="3"/>
        <end position="283"/>
    </location>
</feature>
<keyword evidence="6" id="KW-0521">NADP</keyword>
<evidence type="ECO:0000313" key="8">
    <source>
        <dbReference type="EMBL" id="PVX50759.1"/>
    </source>
</evidence>
<evidence type="ECO:0000256" key="6">
    <source>
        <dbReference type="RuleBase" id="RU364082"/>
    </source>
</evidence>
<comment type="caution">
    <text evidence="8">The sequence shown here is derived from an EMBL/GenBank/DDBJ whole genome shotgun (WGS) entry which is preliminary data.</text>
</comment>
<dbReference type="Proteomes" id="UP000251835">
    <property type="component" value="Unassembled WGS sequence"/>
</dbReference>
<sequence length="285" mass="32847">MKKVVVTGADGQLGNSLQKLSEDYKNLNFRFLNRKTLDITSKANVDSYIAGQLPDLIVNTAAYTQVDIAEKEKADAYDVNVIGVENLLSVCEKYSIRFIQLSTDYVFDGKEKTPKKEDDKCTPVNFYGKTKYEAEQLVVQSKVSSVILRTSWLFSEFGNNFVKTILRLVLEKDQLKVVDDQWGSPTYTDDLARCILWFLENFPQKNEIYHFANQGCCSWYEFAQRIVNLSNSHCELQPIPTTEYPTLAKRPKYSVLDTHKIQETRGIIIRNWQDSLEECMKNMNK</sequence>
<keyword evidence="6" id="KW-0560">Oxidoreductase</keyword>
<dbReference type="NCBIfam" id="TIGR01214">
    <property type="entry name" value="rmlD"/>
    <property type="match status" value="1"/>
</dbReference>
<evidence type="ECO:0000256" key="4">
    <source>
        <dbReference type="ARBA" id="ARBA00017099"/>
    </source>
</evidence>
<evidence type="ECO:0000256" key="5">
    <source>
        <dbReference type="ARBA" id="ARBA00048200"/>
    </source>
</evidence>
<dbReference type="SUPFAM" id="SSF51735">
    <property type="entry name" value="NAD(P)-binding Rossmann-fold domains"/>
    <property type="match status" value="1"/>
</dbReference>
<dbReference type="Pfam" id="PF04321">
    <property type="entry name" value="RmlD_sub_bind"/>
    <property type="match status" value="1"/>
</dbReference>
<comment type="function">
    <text evidence="6">Catalyzes the reduction of dTDP-6-deoxy-L-lyxo-4-hexulose to yield dTDP-L-rhamnose.</text>
</comment>
<keyword evidence="9" id="KW-1185">Reference proteome</keyword>
<dbReference type="PANTHER" id="PTHR10491:SF4">
    <property type="entry name" value="METHIONINE ADENOSYLTRANSFERASE 2 SUBUNIT BETA"/>
    <property type="match status" value="1"/>
</dbReference>
<dbReference type="EC" id="1.1.1.133" evidence="3 6"/>
<dbReference type="GO" id="GO:0019305">
    <property type="term" value="P:dTDP-rhamnose biosynthetic process"/>
    <property type="evidence" value="ECO:0007669"/>
    <property type="project" value="UniProtKB-UniPathway"/>
</dbReference>
<dbReference type="PANTHER" id="PTHR10491">
    <property type="entry name" value="DTDP-4-DEHYDRORHAMNOSE REDUCTASE"/>
    <property type="match status" value="1"/>
</dbReference>
<protein>
    <recommendedName>
        <fullName evidence="4 6">dTDP-4-dehydrorhamnose reductase</fullName>
        <ecNumber evidence="3 6">1.1.1.133</ecNumber>
    </recommendedName>
</protein>
<evidence type="ECO:0000313" key="9">
    <source>
        <dbReference type="Proteomes" id="UP000251835"/>
    </source>
</evidence>
<dbReference type="AlphaFoldDB" id="A0A7L4UR36"/>
<dbReference type="UniPathway" id="UPA00124"/>
<organism evidence="8 9">
    <name type="scientific">Balneicella halophila</name>
    <dbReference type="NCBI Taxonomy" id="1537566"/>
    <lineage>
        <taxon>Bacteria</taxon>
        <taxon>Pseudomonadati</taxon>
        <taxon>Bacteroidota</taxon>
        <taxon>Bacteroidia</taxon>
        <taxon>Bacteroidales</taxon>
        <taxon>Balneicellaceae</taxon>
        <taxon>Balneicella</taxon>
    </lineage>
</organism>
<evidence type="ECO:0000256" key="1">
    <source>
        <dbReference type="ARBA" id="ARBA00004781"/>
    </source>
</evidence>
<dbReference type="GO" id="GO:0005829">
    <property type="term" value="C:cytosol"/>
    <property type="evidence" value="ECO:0007669"/>
    <property type="project" value="TreeGrafter"/>
</dbReference>
<name>A0A7L4UR36_BALHA</name>
<evidence type="ECO:0000259" key="7">
    <source>
        <dbReference type="Pfam" id="PF04321"/>
    </source>
</evidence>
<comment type="catalytic activity">
    <reaction evidence="5">
        <text>dTDP-beta-L-rhamnose + NADP(+) = dTDP-4-dehydro-beta-L-rhamnose + NADPH + H(+)</text>
        <dbReference type="Rhea" id="RHEA:21796"/>
        <dbReference type="ChEBI" id="CHEBI:15378"/>
        <dbReference type="ChEBI" id="CHEBI:57510"/>
        <dbReference type="ChEBI" id="CHEBI:57783"/>
        <dbReference type="ChEBI" id="CHEBI:58349"/>
        <dbReference type="ChEBI" id="CHEBI:62830"/>
        <dbReference type="EC" id="1.1.1.133"/>
    </reaction>
</comment>
<dbReference type="GO" id="GO:0008831">
    <property type="term" value="F:dTDP-4-dehydrorhamnose reductase activity"/>
    <property type="evidence" value="ECO:0007669"/>
    <property type="project" value="UniProtKB-EC"/>
</dbReference>
<comment type="similarity">
    <text evidence="2 6">Belongs to the dTDP-4-dehydrorhamnose reductase family.</text>
</comment>
<dbReference type="InterPro" id="IPR029903">
    <property type="entry name" value="RmlD-like-bd"/>
</dbReference>
<accession>A0A7L4UR36</accession>
<dbReference type="OrthoDB" id="9803892at2"/>
<comment type="pathway">
    <text evidence="1 6">Carbohydrate biosynthesis; dTDP-L-rhamnose biosynthesis.</text>
</comment>
<dbReference type="Gene3D" id="3.90.25.10">
    <property type="entry name" value="UDP-galactose 4-epimerase, domain 1"/>
    <property type="match status" value="1"/>
</dbReference>
<gene>
    <name evidence="8" type="ORF">C7377_1075</name>
</gene>
<dbReference type="CDD" id="cd05254">
    <property type="entry name" value="dTDP_HR_like_SDR_e"/>
    <property type="match status" value="1"/>
</dbReference>